<evidence type="ECO:0000313" key="2">
    <source>
        <dbReference type="EMBL" id="OCT51816.1"/>
    </source>
</evidence>
<sequence length="121" mass="13639">MSQPWTNVPKQAASNDRSWLLQSDVLWLMPLPERTSHVPLHQGSVEIIVGVAEGIEVGSCPDEQRIRQTLEMVVYCFHGVLLPRRRGAQADTQSTRSGGTALRSCRVNDPETRRQRYSGRQ</sequence>
<reference evidence="3" key="1">
    <citation type="submission" date="2015-07" db="EMBL/GenBank/DDBJ databases">
        <authorList>
            <person name="Teixeira M.M."/>
            <person name="Souza R.C."/>
            <person name="Almeida L.G."/>
            <person name="Vicente V.A."/>
            <person name="de Hoog S."/>
            <person name="Bocca A.L."/>
            <person name="de Almeida S.R."/>
            <person name="Vasconcelos A.T."/>
            <person name="Felipe M.S."/>
        </authorList>
    </citation>
    <scope>NUCLEOTIDE SEQUENCE [LARGE SCALE GENOMIC DNA]</scope>
    <source>
        <strain evidence="3">KSF</strain>
    </source>
</reference>
<evidence type="ECO:0000313" key="3">
    <source>
        <dbReference type="Proteomes" id="UP000094526"/>
    </source>
</evidence>
<organism evidence="2 3">
    <name type="scientific">Cladophialophora carrionii</name>
    <dbReference type="NCBI Taxonomy" id="86049"/>
    <lineage>
        <taxon>Eukaryota</taxon>
        <taxon>Fungi</taxon>
        <taxon>Dikarya</taxon>
        <taxon>Ascomycota</taxon>
        <taxon>Pezizomycotina</taxon>
        <taxon>Eurotiomycetes</taxon>
        <taxon>Chaetothyriomycetidae</taxon>
        <taxon>Chaetothyriales</taxon>
        <taxon>Herpotrichiellaceae</taxon>
        <taxon>Cladophialophora</taxon>
    </lineage>
</organism>
<gene>
    <name evidence="2" type="ORF">CLCR_09288</name>
</gene>
<comment type="caution">
    <text evidence="2">The sequence shown here is derived from an EMBL/GenBank/DDBJ whole genome shotgun (WGS) entry which is preliminary data.</text>
</comment>
<name>A0A1C1CTJ5_9EURO</name>
<keyword evidence="3" id="KW-1185">Reference proteome</keyword>
<dbReference type="AlphaFoldDB" id="A0A1C1CTJ5"/>
<feature type="region of interest" description="Disordered" evidence="1">
    <location>
        <begin position="87"/>
        <end position="121"/>
    </location>
</feature>
<protein>
    <submittedName>
        <fullName evidence="2">Uncharacterized protein</fullName>
    </submittedName>
</protein>
<dbReference type="Proteomes" id="UP000094526">
    <property type="component" value="Unassembled WGS sequence"/>
</dbReference>
<proteinExistence type="predicted"/>
<dbReference type="VEuPathDB" id="FungiDB:CLCR_09288"/>
<dbReference type="EMBL" id="LGRB01000009">
    <property type="protein sequence ID" value="OCT51816.1"/>
    <property type="molecule type" value="Genomic_DNA"/>
</dbReference>
<evidence type="ECO:0000256" key="1">
    <source>
        <dbReference type="SAM" id="MobiDB-lite"/>
    </source>
</evidence>
<accession>A0A1C1CTJ5</accession>